<proteinExistence type="predicted"/>
<feature type="compositionally biased region" description="Basic residues" evidence="1">
    <location>
        <begin position="1"/>
        <end position="10"/>
    </location>
</feature>
<name>A0A561B8N4_9ACTN</name>
<evidence type="ECO:0000313" key="2">
    <source>
        <dbReference type="EMBL" id="TWD75118.1"/>
    </source>
</evidence>
<comment type="caution">
    <text evidence="2">The sequence shown here is derived from an EMBL/GenBank/DDBJ whole genome shotgun (WGS) entry which is preliminary data.</text>
</comment>
<dbReference type="EMBL" id="VIVK01000002">
    <property type="protein sequence ID" value="TWD75118.1"/>
    <property type="molecule type" value="Genomic_DNA"/>
</dbReference>
<dbReference type="AlphaFoldDB" id="A0A561B8N4"/>
<sequence>MKRNRGHKRFSLNPVPRKSPAQAAQVIHREIATHTWEPEALSGCGERFTDRLEGIG</sequence>
<dbReference type="Proteomes" id="UP000318380">
    <property type="component" value="Unassembled WGS sequence"/>
</dbReference>
<evidence type="ECO:0000256" key="1">
    <source>
        <dbReference type="SAM" id="MobiDB-lite"/>
    </source>
</evidence>
<protein>
    <submittedName>
        <fullName evidence="2">Uncharacterized protein</fullName>
    </submittedName>
</protein>
<evidence type="ECO:0000313" key="3">
    <source>
        <dbReference type="Proteomes" id="UP000318380"/>
    </source>
</evidence>
<reference evidence="2 3" key="1">
    <citation type="submission" date="2019-06" db="EMBL/GenBank/DDBJ databases">
        <title>Sequencing the genomes of 1000 actinobacteria strains.</title>
        <authorList>
            <person name="Klenk H.-P."/>
        </authorList>
    </citation>
    <scope>NUCLEOTIDE SEQUENCE [LARGE SCALE GENOMIC DNA]</scope>
    <source>
        <strain evidence="2 3">DSM 24683</strain>
    </source>
</reference>
<keyword evidence="3" id="KW-1185">Reference proteome</keyword>
<feature type="region of interest" description="Disordered" evidence="1">
    <location>
        <begin position="1"/>
        <end position="21"/>
    </location>
</feature>
<accession>A0A561B8N4</accession>
<gene>
    <name evidence="2" type="ORF">FB561_6556</name>
</gene>
<organism evidence="2 3">
    <name type="scientific">Kribbella amoyensis</name>
    <dbReference type="NCBI Taxonomy" id="996641"/>
    <lineage>
        <taxon>Bacteria</taxon>
        <taxon>Bacillati</taxon>
        <taxon>Actinomycetota</taxon>
        <taxon>Actinomycetes</taxon>
        <taxon>Propionibacteriales</taxon>
        <taxon>Kribbellaceae</taxon>
        <taxon>Kribbella</taxon>
    </lineage>
</organism>